<keyword evidence="2" id="KW-0614">Plasmid</keyword>
<reference evidence="2 3" key="1">
    <citation type="submission" date="2018-12" db="EMBL/GenBank/DDBJ databases">
        <title>Rubrispira sanarue gen. nov., sp., nov., a member of the order Silvanigrellales, isolated from a brackish lake in Hamamatsu Japan.</title>
        <authorList>
            <person name="Maejima Y."/>
            <person name="Iino T."/>
            <person name="Muraguchi Y."/>
            <person name="Fukuda K."/>
            <person name="Nojiri H."/>
            <person name="Ohkuma M."/>
            <person name="Moriuchi R."/>
            <person name="Dohra H."/>
            <person name="Kimbara K."/>
            <person name="Shintani M."/>
        </authorList>
    </citation>
    <scope>NUCLEOTIDE SEQUENCE [LARGE SCALE GENOMIC DNA]</scope>
    <source>
        <strain evidence="2 3">RF1110005</strain>
        <plasmid evidence="2 3">68K</plasmid>
    </source>
</reference>
<proteinExistence type="predicted"/>
<evidence type="ECO:0000313" key="2">
    <source>
        <dbReference type="EMBL" id="BBH54741.1"/>
    </source>
</evidence>
<dbReference type="EMBL" id="AP019370">
    <property type="protein sequence ID" value="BBH54741.1"/>
    <property type="molecule type" value="Genomic_DNA"/>
</dbReference>
<dbReference type="OrthoDB" id="9799173at2"/>
<dbReference type="InterPro" id="IPR025272">
    <property type="entry name" value="SocA_Panacea"/>
</dbReference>
<protein>
    <recommendedName>
        <fullName evidence="1">Antitoxin SocA-like Panacea domain-containing protein</fullName>
    </recommendedName>
</protein>
<organism evidence="2 3">
    <name type="scientific">Fluviispira sanaruensis</name>
    <dbReference type="NCBI Taxonomy" id="2493639"/>
    <lineage>
        <taxon>Bacteria</taxon>
        <taxon>Pseudomonadati</taxon>
        <taxon>Bdellovibrionota</taxon>
        <taxon>Oligoflexia</taxon>
        <taxon>Silvanigrellales</taxon>
        <taxon>Silvanigrellaceae</taxon>
        <taxon>Fluviispira</taxon>
    </lineage>
</organism>
<dbReference type="KEGG" id="sbf:JCM31447_32150"/>
<keyword evidence="3" id="KW-1185">Reference proteome</keyword>
<dbReference type="Pfam" id="PF13274">
    <property type="entry name" value="SocA_Panacea"/>
    <property type="match status" value="1"/>
</dbReference>
<feature type="domain" description="Antitoxin SocA-like Panacea" evidence="1">
    <location>
        <begin position="32"/>
        <end position="127"/>
    </location>
</feature>
<evidence type="ECO:0000259" key="1">
    <source>
        <dbReference type="Pfam" id="PF13274"/>
    </source>
</evidence>
<dbReference type="AlphaFoldDB" id="A0A4P2VNT5"/>
<dbReference type="RefSeq" id="WP_130613329.1">
    <property type="nucleotide sequence ID" value="NZ_AP019370.1"/>
</dbReference>
<sequence>MKKINPTQLSMWIVHNLPELNSGINELTHLKLQKLAYYCYGISLAKGFGNYFENFTFEPWKHGPVSREIYDVFKSYGSKNIEKDQIEKPNFEVPEEVESLLLKVLYLYGSLSPWKIRQQSHLEEPWKNSFSHGDFAIDDSEIMNSFFQKYFQPDKRIKGPEFVFDLSSFKLDGIPTVGYVSFEELVETAKMIYFKTQ</sequence>
<accession>A0A4P2VNT5</accession>
<evidence type="ECO:0000313" key="3">
    <source>
        <dbReference type="Proteomes" id="UP000291236"/>
    </source>
</evidence>
<geneLocation type="plasmid" evidence="2 3">
    <name>68K</name>
</geneLocation>
<name>A0A4P2VNT5_FLUSA</name>
<dbReference type="Proteomes" id="UP000291236">
    <property type="component" value="Plasmid 68K"/>
</dbReference>
<gene>
    <name evidence="2" type="ORF">JCM31447_32150</name>
</gene>